<evidence type="ECO:0000313" key="1">
    <source>
        <dbReference type="EMBL" id="WCT12982.1"/>
    </source>
</evidence>
<dbReference type="Proteomes" id="UP001216139">
    <property type="component" value="Chromosome"/>
</dbReference>
<evidence type="ECO:0000313" key="2">
    <source>
        <dbReference type="Proteomes" id="UP001216139"/>
    </source>
</evidence>
<keyword evidence="2" id="KW-1185">Reference proteome</keyword>
<dbReference type="Gene3D" id="2.60.40.1930">
    <property type="match status" value="1"/>
</dbReference>
<dbReference type="RefSeq" id="WP_273631255.1">
    <property type="nucleotide sequence ID" value="NZ_CP117167.1"/>
</dbReference>
<proteinExistence type="predicted"/>
<accession>A0ABY7TCP9</accession>
<sequence>MAYQNFTLLKKYFYLLLFFVLTHLSVFAQHDSIPLNTIIERAAKVNNEHPVEKVYLHLDKPYYAVGDTILFKAYLTMDFHSPSEISKVLNVELVNSRDSVVEELKLPVANGTAFGNIILSGVNYKQGNYRLRAYTQWMLNFNTSYMFDKVITVGSALNKDVNADVSFSGNLSDKNSKLGARVLYRGTDGAILPNKKVDWRIEKNGDIIVKGRGTTDAKGYLNLAIITNKREDISGGLLITSIETEKTKTAGSVFPLKNAFNASDVQFFPEGGSLLADMQSQIAFKAIQGNGLGIDVKGTVVDGQGKEIVNFSSQHLGMGKFSFTPQNNTAYTAKVEFADGSKGTYNLPRVSAEGISLAVNNANPHTLILQIASSQAFFQKNKNKVFYIVAKNGGFVTFAAQSALTEQTTTAAIPKSKFKSGVLEVTLLSSSGEPLSERLVFINRDDNLNIALTPDKPSYLTRQKVTLNVGAKLADKPAEGSFSVAVVDETKVPFSEDAATTILSNMLLTSDVSGYVEQPNYYFIKPDIKKVDDLDVLMMSQGFRQFDFTDILSGKIKPVRFGAEQGIVLSGTLRKFNGMPVFKGAVRLIIPDKNYSAETTTNADGEFAFQNVVFADSSQVTISARNNLDSKNMKITMNTGFYPTIGKSENYADEIINIDSTLNTYVKNSGKQYQFNQVLKEVVIKASTVKKVTHQDYSGLSGLSAFADHEVNPEQLTGCNNFLMCLTTALVGITYRDNNFYITRDYNQGNKNPVQFYVKGMPVDVSYLNSINPKEVDGIEIFNSDGFSGINKMNNTNGVVSINMKEAPKGQKISADELKKLFPDQNVINFTPKGYAKVRQFYLPKYDVSQQQKASDLRTTIYWNPNVFTDKAGNAVLNFYNADGRGTYKAIIEGFDKDGNIGRTVVRYTVK</sequence>
<organism evidence="1 2">
    <name type="scientific">Mucilaginibacter jinjuensis</name>
    <dbReference type="NCBI Taxonomy" id="1176721"/>
    <lineage>
        <taxon>Bacteria</taxon>
        <taxon>Pseudomonadati</taxon>
        <taxon>Bacteroidota</taxon>
        <taxon>Sphingobacteriia</taxon>
        <taxon>Sphingobacteriales</taxon>
        <taxon>Sphingobacteriaceae</taxon>
        <taxon>Mucilaginibacter</taxon>
    </lineage>
</organism>
<gene>
    <name evidence="1" type="ORF">PQO05_03415</name>
</gene>
<reference evidence="1 2" key="1">
    <citation type="submission" date="2023-02" db="EMBL/GenBank/DDBJ databases">
        <title>Genome sequence of Mucilaginibacter jinjuensis strain KACC 16571.</title>
        <authorList>
            <person name="Kim S."/>
            <person name="Heo J."/>
            <person name="Kwon S.-W."/>
        </authorList>
    </citation>
    <scope>NUCLEOTIDE SEQUENCE [LARGE SCALE GENOMIC DNA]</scope>
    <source>
        <strain evidence="1 2">KACC 16571</strain>
    </source>
</reference>
<protein>
    <submittedName>
        <fullName evidence="1">Carboxypeptidase regulatory-like domain-containing protein</fullName>
    </submittedName>
</protein>
<dbReference type="EMBL" id="CP117167">
    <property type="protein sequence ID" value="WCT12982.1"/>
    <property type="molecule type" value="Genomic_DNA"/>
</dbReference>
<name>A0ABY7TCP9_9SPHI</name>